<feature type="compositionally biased region" description="Polar residues" evidence="1">
    <location>
        <begin position="1"/>
        <end position="19"/>
    </location>
</feature>
<sequence>AMTYHQMQSHPSGNHNYRSSVPREARLQLIPKAFLESLPRLGSDREQARSYSGFVEMQKPVNFSKVFHPIECSL</sequence>
<dbReference type="AlphaFoldDB" id="A0A095SGF5"/>
<protein>
    <submittedName>
        <fullName evidence="2">Uncharacterized protein</fullName>
    </submittedName>
</protein>
<feature type="region of interest" description="Disordered" evidence="1">
    <location>
        <begin position="1"/>
        <end position="20"/>
    </location>
</feature>
<comment type="caution">
    <text evidence="2">The sequence shown here is derived from an EMBL/GenBank/DDBJ whole genome shotgun (WGS) entry which is preliminary data.</text>
</comment>
<feature type="non-terminal residue" evidence="2">
    <location>
        <position position="1"/>
    </location>
</feature>
<keyword evidence="3" id="KW-1185">Reference proteome</keyword>
<dbReference type="Proteomes" id="UP000029444">
    <property type="component" value="Unassembled WGS sequence"/>
</dbReference>
<dbReference type="EMBL" id="ARXV01000017">
    <property type="protein sequence ID" value="KGD63434.1"/>
    <property type="molecule type" value="Genomic_DNA"/>
</dbReference>
<name>A0A095SGF5_9GAMM</name>
<evidence type="ECO:0000313" key="2">
    <source>
        <dbReference type="EMBL" id="KGD63434.1"/>
    </source>
</evidence>
<evidence type="ECO:0000256" key="1">
    <source>
        <dbReference type="SAM" id="MobiDB-lite"/>
    </source>
</evidence>
<organism evidence="2 3">
    <name type="scientific">Alcanivorax nanhaiticus</name>
    <dbReference type="NCBI Taxonomy" id="1177154"/>
    <lineage>
        <taxon>Bacteria</taxon>
        <taxon>Pseudomonadati</taxon>
        <taxon>Pseudomonadota</taxon>
        <taxon>Gammaproteobacteria</taxon>
        <taxon>Oceanospirillales</taxon>
        <taxon>Alcanivoracaceae</taxon>
        <taxon>Alcanivorax</taxon>
    </lineage>
</organism>
<reference evidence="2 3" key="1">
    <citation type="submission" date="2012-09" db="EMBL/GenBank/DDBJ databases">
        <title>Genome Sequence of alkane-degrading Bacterium Alcanivorax sp. 19-m-6.</title>
        <authorList>
            <person name="Lai Q."/>
            <person name="Shao Z."/>
        </authorList>
    </citation>
    <scope>NUCLEOTIDE SEQUENCE [LARGE SCALE GENOMIC DNA]</scope>
    <source>
        <strain evidence="2 3">19-m-6</strain>
    </source>
</reference>
<proteinExistence type="predicted"/>
<evidence type="ECO:0000313" key="3">
    <source>
        <dbReference type="Proteomes" id="UP000029444"/>
    </source>
</evidence>
<accession>A0A095SGF5</accession>
<gene>
    <name evidence="2" type="ORF">Y5S_03243</name>
</gene>